<feature type="region of interest" description="Disordered" evidence="1">
    <location>
        <begin position="45"/>
        <end position="68"/>
    </location>
</feature>
<dbReference type="Proteomes" id="UP001497482">
    <property type="component" value="Chromosome 14"/>
</dbReference>
<accession>A0AAV2JTG9</accession>
<dbReference type="EMBL" id="OZ035836">
    <property type="protein sequence ID" value="CAL1579611.1"/>
    <property type="molecule type" value="Genomic_DNA"/>
</dbReference>
<organism evidence="2 3">
    <name type="scientific">Knipowitschia caucasica</name>
    <name type="common">Caucasian dwarf goby</name>
    <name type="synonym">Pomatoschistus caucasicus</name>
    <dbReference type="NCBI Taxonomy" id="637954"/>
    <lineage>
        <taxon>Eukaryota</taxon>
        <taxon>Metazoa</taxon>
        <taxon>Chordata</taxon>
        <taxon>Craniata</taxon>
        <taxon>Vertebrata</taxon>
        <taxon>Euteleostomi</taxon>
        <taxon>Actinopterygii</taxon>
        <taxon>Neopterygii</taxon>
        <taxon>Teleostei</taxon>
        <taxon>Neoteleostei</taxon>
        <taxon>Acanthomorphata</taxon>
        <taxon>Gobiaria</taxon>
        <taxon>Gobiiformes</taxon>
        <taxon>Gobioidei</taxon>
        <taxon>Gobiidae</taxon>
        <taxon>Gobiinae</taxon>
        <taxon>Knipowitschia</taxon>
    </lineage>
</organism>
<sequence>MRQMGAGRWWVVETQRDQLPEDQGLIGGAEPAGNFINIHLLPPTVRERTEQIKPCPTPMGTRNGEPGSDCCQRHVSYGDAPVHTRTARAKN</sequence>
<reference evidence="2 3" key="1">
    <citation type="submission" date="2024-04" db="EMBL/GenBank/DDBJ databases">
        <authorList>
            <person name="Waldvogel A.-M."/>
            <person name="Schoenle A."/>
        </authorList>
    </citation>
    <scope>NUCLEOTIDE SEQUENCE [LARGE SCALE GENOMIC DNA]</scope>
</reference>
<keyword evidence="3" id="KW-1185">Reference proteome</keyword>
<evidence type="ECO:0000256" key="1">
    <source>
        <dbReference type="SAM" id="MobiDB-lite"/>
    </source>
</evidence>
<protein>
    <submittedName>
        <fullName evidence="2">Uncharacterized protein</fullName>
    </submittedName>
</protein>
<evidence type="ECO:0000313" key="3">
    <source>
        <dbReference type="Proteomes" id="UP001497482"/>
    </source>
</evidence>
<name>A0AAV2JTG9_KNICA</name>
<gene>
    <name evidence="2" type="ORF">KC01_LOCUS10631</name>
</gene>
<dbReference type="AlphaFoldDB" id="A0AAV2JTG9"/>
<proteinExistence type="predicted"/>
<evidence type="ECO:0000313" key="2">
    <source>
        <dbReference type="EMBL" id="CAL1579611.1"/>
    </source>
</evidence>